<protein>
    <submittedName>
        <fullName evidence="2">Uncharacterized protein</fullName>
    </submittedName>
</protein>
<accession>A0A4R8PLZ4</accession>
<reference evidence="2 3" key="1">
    <citation type="submission" date="2018-11" db="EMBL/GenBank/DDBJ databases">
        <title>Genome sequence and assembly of Colletotrichum spinosum.</title>
        <authorList>
            <person name="Gan P."/>
            <person name="Shirasu K."/>
        </authorList>
    </citation>
    <scope>NUCLEOTIDE SEQUENCE [LARGE SCALE GENOMIC DNA]</scope>
    <source>
        <strain evidence="2 3">CBS 515.97</strain>
    </source>
</reference>
<evidence type="ECO:0000256" key="1">
    <source>
        <dbReference type="SAM" id="MobiDB-lite"/>
    </source>
</evidence>
<name>A0A4R8PLZ4_9PEZI</name>
<keyword evidence="3" id="KW-1185">Reference proteome</keyword>
<evidence type="ECO:0000313" key="2">
    <source>
        <dbReference type="EMBL" id="TDZ13395.1"/>
    </source>
</evidence>
<dbReference type="EMBL" id="QAPG01010712">
    <property type="protein sequence ID" value="TDZ13395.1"/>
    <property type="molecule type" value="Genomic_DNA"/>
</dbReference>
<dbReference type="AlphaFoldDB" id="A0A4R8PLZ4"/>
<comment type="caution">
    <text evidence="2">The sequence shown here is derived from an EMBL/GenBank/DDBJ whole genome shotgun (WGS) entry which is preliminary data.</text>
</comment>
<dbReference type="Proteomes" id="UP000295083">
    <property type="component" value="Unassembled WGS sequence"/>
</dbReference>
<proteinExistence type="predicted"/>
<evidence type="ECO:0000313" key="3">
    <source>
        <dbReference type="Proteomes" id="UP000295083"/>
    </source>
</evidence>
<sequence>MAPGDKAKAKFFAVIEDPKRYDATCYKNRPMVTRTPSGGSDLTNVVSRRESASSTGSTNQQRQIRNMLKNWISRPAC</sequence>
<organism evidence="2 3">
    <name type="scientific">Colletotrichum spinosum</name>
    <dbReference type="NCBI Taxonomy" id="1347390"/>
    <lineage>
        <taxon>Eukaryota</taxon>
        <taxon>Fungi</taxon>
        <taxon>Dikarya</taxon>
        <taxon>Ascomycota</taxon>
        <taxon>Pezizomycotina</taxon>
        <taxon>Sordariomycetes</taxon>
        <taxon>Hypocreomycetidae</taxon>
        <taxon>Glomerellales</taxon>
        <taxon>Glomerellaceae</taxon>
        <taxon>Colletotrichum</taxon>
        <taxon>Colletotrichum orbiculare species complex</taxon>
    </lineage>
</organism>
<feature type="region of interest" description="Disordered" evidence="1">
    <location>
        <begin position="32"/>
        <end position="64"/>
    </location>
</feature>
<gene>
    <name evidence="2" type="ORF">C8035_v004514</name>
</gene>
<feature type="compositionally biased region" description="Polar residues" evidence="1">
    <location>
        <begin position="34"/>
        <end position="64"/>
    </location>
</feature>